<dbReference type="Proteomes" id="UP001240150">
    <property type="component" value="Chromosome"/>
</dbReference>
<evidence type="ECO:0000313" key="4">
    <source>
        <dbReference type="Proteomes" id="UP001240150"/>
    </source>
</evidence>
<dbReference type="Gene3D" id="3.40.50.12780">
    <property type="entry name" value="N-terminal domain of ligase-like"/>
    <property type="match status" value="1"/>
</dbReference>
<dbReference type="SUPFAM" id="SSF56801">
    <property type="entry name" value="Acetyl-CoA synthetase-like"/>
    <property type="match status" value="1"/>
</dbReference>
<dbReference type="InterPro" id="IPR050237">
    <property type="entry name" value="ATP-dep_AMP-bd_enzyme"/>
</dbReference>
<evidence type="ECO:0000313" key="3">
    <source>
        <dbReference type="EMBL" id="WIM95870.1"/>
    </source>
</evidence>
<organism evidence="3 4">
    <name type="scientific">Actinoplanes oblitus</name>
    <dbReference type="NCBI Taxonomy" id="3040509"/>
    <lineage>
        <taxon>Bacteria</taxon>
        <taxon>Bacillati</taxon>
        <taxon>Actinomycetota</taxon>
        <taxon>Actinomycetes</taxon>
        <taxon>Micromonosporales</taxon>
        <taxon>Micromonosporaceae</taxon>
        <taxon>Actinoplanes</taxon>
    </lineage>
</organism>
<dbReference type="EMBL" id="CP126980">
    <property type="protein sequence ID" value="WIM95870.1"/>
    <property type="molecule type" value="Genomic_DNA"/>
</dbReference>
<feature type="domain" description="AMP-dependent synthetase/ligase" evidence="1">
    <location>
        <begin position="11"/>
        <end position="375"/>
    </location>
</feature>
<dbReference type="InterPro" id="IPR020845">
    <property type="entry name" value="AMP-binding_CS"/>
</dbReference>
<protein>
    <submittedName>
        <fullName evidence="3">Long-chain fatty acid--CoA ligase</fullName>
    </submittedName>
</protein>
<feature type="domain" description="AMP-binding enzyme C-terminal" evidence="2">
    <location>
        <begin position="425"/>
        <end position="502"/>
    </location>
</feature>
<sequence length="517" mass="55784">MTTLSLATVLAESARRYPDKVAVIDAGARITYRELWQQTREYAAGLRELGIGAGHTVAVMIPNVADFPRVYYAALAVGARVVPVSLLLTAEEVGYVLTDSQADLLVTHSAFLQVGAAAAGLSGTPLVNVGPLPAELPNPPRRLEDVAASVPALHTYVTREAEDVAVILYTSGTTGKPKGALLTHLNLVMNAAVNVFDVHPITGDDVVLGCLPLFHTFGQTVGMNATFRLGGTLVLLPRFSGEAAIELMLRENVSIFHGVPTMYIGLLEAAGRAEQLPKLKLCVSGGASLPVAVLERFAEAFGSHIWEGYGLSETSPTATTNQPAYGAKPGTVGHPIWGVEVEIARPEVPERIEFLSAGELGEIVVRGHNVFAGYLNRPEATAEAIVDGWFRTGDLGVKDDEGFISIVDRTKDLIIRGGFNVYPREVEEVIARHPAIQQVAVIGVADETHGEEICAVVVLDDAKPDENRLTEQELIDWSRERLGKHKYPRQVRFAEALPLGPSMKVLKRELRKQYSSK</sequence>
<dbReference type="InterPro" id="IPR045851">
    <property type="entry name" value="AMP-bd_C_sf"/>
</dbReference>
<dbReference type="InterPro" id="IPR025110">
    <property type="entry name" value="AMP-bd_C"/>
</dbReference>
<dbReference type="Pfam" id="PF13193">
    <property type="entry name" value="AMP-binding_C"/>
    <property type="match status" value="1"/>
</dbReference>
<dbReference type="GO" id="GO:0016874">
    <property type="term" value="F:ligase activity"/>
    <property type="evidence" value="ECO:0007669"/>
    <property type="project" value="UniProtKB-KW"/>
</dbReference>
<dbReference type="InterPro" id="IPR042099">
    <property type="entry name" value="ANL_N_sf"/>
</dbReference>
<dbReference type="Pfam" id="PF00501">
    <property type="entry name" value="AMP-binding"/>
    <property type="match status" value="1"/>
</dbReference>
<dbReference type="Gene3D" id="3.30.300.30">
    <property type="match status" value="1"/>
</dbReference>
<gene>
    <name evidence="3" type="ORF">ACTOB_008010</name>
</gene>
<dbReference type="CDD" id="cd05936">
    <property type="entry name" value="FC-FACS_FadD_like"/>
    <property type="match status" value="1"/>
</dbReference>
<keyword evidence="3" id="KW-0436">Ligase</keyword>
<proteinExistence type="predicted"/>
<dbReference type="RefSeq" id="WP_284917178.1">
    <property type="nucleotide sequence ID" value="NZ_CP126980.1"/>
</dbReference>
<accession>A0ABY8WG65</accession>
<reference evidence="3 4" key="1">
    <citation type="submission" date="2023-06" db="EMBL/GenBank/DDBJ databases">
        <authorList>
            <person name="Yushchuk O."/>
            <person name="Binda E."/>
            <person name="Ruckert-Reed C."/>
            <person name="Fedorenko V."/>
            <person name="Kalinowski J."/>
            <person name="Marinelli F."/>
        </authorList>
    </citation>
    <scope>NUCLEOTIDE SEQUENCE [LARGE SCALE GENOMIC DNA]</scope>
    <source>
        <strain evidence="3 4">NRRL 3884</strain>
    </source>
</reference>
<name>A0ABY8WG65_9ACTN</name>
<evidence type="ECO:0000259" key="1">
    <source>
        <dbReference type="Pfam" id="PF00501"/>
    </source>
</evidence>
<dbReference type="InterPro" id="IPR000873">
    <property type="entry name" value="AMP-dep_synth/lig_dom"/>
</dbReference>
<evidence type="ECO:0000259" key="2">
    <source>
        <dbReference type="Pfam" id="PF13193"/>
    </source>
</evidence>
<dbReference type="PANTHER" id="PTHR43767">
    <property type="entry name" value="LONG-CHAIN-FATTY-ACID--COA LIGASE"/>
    <property type="match status" value="1"/>
</dbReference>
<keyword evidence="4" id="KW-1185">Reference proteome</keyword>
<dbReference type="PROSITE" id="PS00455">
    <property type="entry name" value="AMP_BINDING"/>
    <property type="match status" value="1"/>
</dbReference>
<dbReference type="PANTHER" id="PTHR43767:SF12">
    <property type="entry name" value="AMP-DEPENDENT SYNTHETASE AND LIGASE"/>
    <property type="match status" value="1"/>
</dbReference>